<sequence length="45" mass="4961">MKGDGKNISFLGVSLNKGEIIKKQGMMGGIYILKFPECSQNKKTK</sequence>
<accession>A0A8S1Q0Z8</accession>
<comment type="caution">
    <text evidence="1">The sequence shown here is derived from an EMBL/GenBank/DDBJ whole genome shotgun (WGS) entry which is preliminary data.</text>
</comment>
<dbReference type="AlphaFoldDB" id="A0A8S1Q0Z8"/>
<organism evidence="1 2">
    <name type="scientific">Paramecium sonneborni</name>
    <dbReference type="NCBI Taxonomy" id="65129"/>
    <lineage>
        <taxon>Eukaryota</taxon>
        <taxon>Sar</taxon>
        <taxon>Alveolata</taxon>
        <taxon>Ciliophora</taxon>
        <taxon>Intramacronucleata</taxon>
        <taxon>Oligohymenophorea</taxon>
        <taxon>Peniculida</taxon>
        <taxon>Parameciidae</taxon>
        <taxon>Paramecium</taxon>
    </lineage>
</organism>
<proteinExistence type="predicted"/>
<evidence type="ECO:0000313" key="1">
    <source>
        <dbReference type="EMBL" id="CAD8109056.1"/>
    </source>
</evidence>
<gene>
    <name evidence="1" type="ORF">PSON_ATCC_30995.1.T0920213</name>
</gene>
<keyword evidence="2" id="KW-1185">Reference proteome</keyword>
<protein>
    <submittedName>
        <fullName evidence="1">Uncharacterized protein</fullName>
    </submittedName>
</protein>
<name>A0A8S1Q0Z8_9CILI</name>
<evidence type="ECO:0000313" key="2">
    <source>
        <dbReference type="Proteomes" id="UP000692954"/>
    </source>
</evidence>
<dbReference type="EMBL" id="CAJJDN010000092">
    <property type="protein sequence ID" value="CAD8109056.1"/>
    <property type="molecule type" value="Genomic_DNA"/>
</dbReference>
<dbReference type="Proteomes" id="UP000692954">
    <property type="component" value="Unassembled WGS sequence"/>
</dbReference>
<reference evidence="1" key="1">
    <citation type="submission" date="2021-01" db="EMBL/GenBank/DDBJ databases">
        <authorList>
            <consortium name="Genoscope - CEA"/>
            <person name="William W."/>
        </authorList>
    </citation>
    <scope>NUCLEOTIDE SEQUENCE</scope>
</reference>